<evidence type="ECO:0000256" key="1">
    <source>
        <dbReference type="SAM" id="MobiDB-lite"/>
    </source>
</evidence>
<proteinExistence type="predicted"/>
<dbReference type="EMBL" id="KF577590">
    <property type="protein sequence ID" value="AGY35315.1"/>
    <property type="molecule type" value="Genomic_DNA"/>
</dbReference>
<dbReference type="CDD" id="cd01029">
    <property type="entry name" value="TOPRIM_primases"/>
    <property type="match status" value="1"/>
</dbReference>
<reference evidence="2" key="1">
    <citation type="journal article" date="2013" name="Genome Announc.">
        <title>Complete Genome Sequence of pAP13, a Large Linear Plasmid of a Brevibacterium Strain Isolated from a Saline Lake at 4,200 Meters above Sea Level in Argentina.</title>
        <authorList>
            <person name="Dib J.R."/>
            <person name="Schuldes J."/>
            <person name="Thurmer A."/>
            <person name="Farias M.E."/>
            <person name="Daniel R."/>
            <person name="Meinhardt F."/>
        </authorList>
    </citation>
    <scope>NUCLEOTIDE SEQUENCE</scope>
    <source>
        <strain evidence="2">Ap13</strain>
        <plasmid evidence="2">pAP13</plasmid>
    </source>
</reference>
<dbReference type="InterPro" id="IPR034154">
    <property type="entry name" value="TOPRIM_DnaG/twinkle"/>
</dbReference>
<feature type="compositionally biased region" description="Polar residues" evidence="1">
    <location>
        <begin position="1223"/>
        <end position="1237"/>
    </location>
</feature>
<feature type="compositionally biased region" description="Basic residues" evidence="1">
    <location>
        <begin position="107"/>
        <end position="126"/>
    </location>
</feature>
<dbReference type="RefSeq" id="WP_023164752.1">
    <property type="nucleotide sequence ID" value="NC_022590.1"/>
</dbReference>
<keyword evidence="2" id="KW-0614">Plasmid</keyword>
<accession>U5NZH7</accession>
<protein>
    <submittedName>
        <fullName evidence="2">Putative transcriptional regulator</fullName>
    </submittedName>
</protein>
<geneLocation type="plasmid" evidence="2">
    <name>pAP13</name>
</geneLocation>
<evidence type="ECO:0000313" key="2">
    <source>
        <dbReference type="EMBL" id="AGY35315.1"/>
    </source>
</evidence>
<gene>
    <name evidence="2" type="ORF">AP13_p00060</name>
</gene>
<feature type="region of interest" description="Disordered" evidence="1">
    <location>
        <begin position="1213"/>
        <end position="1241"/>
    </location>
</feature>
<feature type="region of interest" description="Disordered" evidence="1">
    <location>
        <begin position="93"/>
        <end position="134"/>
    </location>
</feature>
<organism evidence="2">
    <name type="scientific">Brevibacterium sp. Ap13</name>
    <dbReference type="NCBI Taxonomy" id="1406197"/>
    <lineage>
        <taxon>Bacteria</taxon>
        <taxon>Bacillati</taxon>
        <taxon>Actinomycetota</taxon>
        <taxon>Actinomycetes</taxon>
        <taxon>Micrococcales</taxon>
        <taxon>Brevibacteriaceae</taxon>
        <taxon>Brevibacterium</taxon>
    </lineage>
</organism>
<name>U5NZH7_9MICO</name>
<sequence length="1719" mass="188301">MTVSPNEGAPHPQSQAFASIDRVWDALTDMGLQPSKGRGSRDFMAFNPLFDERTPSLHVTWKNGATLLHLMSAPDTPIDDLTSALGLTQADLFDEPLPKKAAPRSSRSPRQRRAGTGRKKSGRPPRRLTAPEKIDPSTLTWEQTHTYRYFNAEGTETQRVHRLEAHDDSGARHKSFKQEFWAGTEWATTKPLDFQPVLYRHPQILEAIDAQTPVWCLEGEKDVETAETLGLVATTNTQGAGSFPETLLPIFLDAEVRIVIDRDLAGYKRGVVLHQQLLSRGASVTLLLPKVDSAKADFTDHIDAGFGVDDFIPVSLPTLELMWHAAEFHELCAKIQTSLDEAQARTAAAEADPKKADEHTKAVSWWAADTGRKFEQATDDYAALQNMAKRLDGVDETLAAVDEDLAAAKVATRTAHELAGLPVPADTDPITGDEPPADEFVAPIELSEVRTERHRTALDAIPEGGPRYELNDGAIYKVTYKPNQDGDFDKTKKLIINLDVRVVSVEAPAAEVIAGAAADPELGTDPTSATIEDYVPVTHFVFEYVHPLSREKYLKRVTLDDARESVWLEGLALPGVTYSSTKNGRAEVWDAIKAVSGIWDHRSIYQSTGWHDIDGHGIGFVHAGGAITAHGPVEIPTNLHSSLGRYSLMTPTTDRAALRQALGRGGAGGMLNGLPHRIAAPLLGQVFGSVFGPMDYSLVLVGLPGSRKTGVATLAMHHFGTSWDRKTPTLSLTGIGDTATVARFKTMHARDTCLFADDVTPSVDGQAAAEKAMGRFIRSIFGAVARDRADRTGQKISSSLPPHTSAIISSEIPPANFSDERRAFSVPIDANDTELDKIIVLDRPEAREDRNLLMSSFVQWIVANDLHTKQREFAERAAHLEVDFRARHVSDDIAAATSRLAAAWEAFLEFLTETNTITETEADQTAQLVFSALTTASEAAVDPDAPMRTGARIRSLLVTWFEGGHGHVEAIEGGCPSEHYRRLGWRRPTRGGYDGEQAAPEPLGRHHGYVAIRQDGSSELLLPERQLGVILKAALSLVPEMISVDERTARRALYNEGYLKAEERKGTTPRFTLVRNIPALGARRRFAVLDLDRILGDEPGTEDPQGMLPLDGGPTPTEVLTFADPTPPAPIDDNSDAMGTSPEEVDGITPEDAASMVFDDAEGHRVAPTIGTQEACLRCQKPTMLRFDGRFPLHVTCWVDSTRQRRETALDARTAALQPTPAPRTTNEAPKQQTPTAQKPAPAVGIPAAVLHTDGLHLPGGIHYEVTDINTIGDVAQLALDHGLGFDYDDYHHYEGQIWLTDAVALKLGIPIDAIDDVRPARRTQAFKDATKGISFLSASDWSLGGDADAMTGWTRLWPSSATDRSQRVMVVVTALVDHTLELLADDPAPGELADRLLRIARALRRPFSHGASVTGIDLLKTTRAKNKRLELFTPHTPPEPLETANLEVDFSWSRPPTEDEATMTYVHAYDRSGSYLSVTSGLELGYGEPSHTTTPTFDPKIPGIWKITGVDAGDWRIPHPLNPPRHLAEDGTFWVTTPTLEIARDLGVDPQIHEAWVWEEHLRILEPWYKILRDARNAAKDPAHADLIVSDMVKRIYTTTFGTFASRKHSTKDGFAPERWFSIVAKARANILRKITTIGSNSGAWPVAVGTDTIVYASNDPNPITAWPGRPEDLDFKLGKLTCEKSGLLADHLPHLGGGKWEGKDELIDHAEWMESLK</sequence>